<comment type="caution">
    <text evidence="8">The sequence shown here is derived from an EMBL/GenBank/DDBJ whole genome shotgun (WGS) entry which is preliminary data.</text>
</comment>
<reference evidence="8 9" key="1">
    <citation type="submission" date="2021-03" db="EMBL/GenBank/DDBJ databases">
        <title>Antimicrobial resistance genes in bacteria isolated from Japanese honey, and their potential for conferring macrolide and lincosamide resistance in the American foulbrood pathogen Paenibacillus larvae.</title>
        <authorList>
            <person name="Okamoto M."/>
            <person name="Kumagai M."/>
            <person name="Kanamori H."/>
            <person name="Takamatsu D."/>
        </authorList>
    </citation>
    <scope>NUCLEOTIDE SEQUENCE [LARGE SCALE GENOMIC DNA]</scope>
    <source>
        <strain evidence="8 9">J41TS12</strain>
    </source>
</reference>
<evidence type="ECO:0000256" key="1">
    <source>
        <dbReference type="ARBA" id="ARBA00004651"/>
    </source>
</evidence>
<dbReference type="SUPFAM" id="SSF103190">
    <property type="entry name" value="Sensory domain-like"/>
    <property type="match status" value="1"/>
</dbReference>
<dbReference type="EMBL" id="BORR01000012">
    <property type="protein sequence ID" value="GIO38474.1"/>
    <property type="molecule type" value="Genomic_DNA"/>
</dbReference>
<sequence>MLESLRRVLEVRTLRNRMLLVFAVMLIVPCVLIAYFSFSSASGQLHAKMEESTKSNVELVNGLVTNMVEAEIRNVEQLAEQIEAAQIDTRSPEVQKLIALHIEKHPELETVTLGNNNGAWMKAPSSDETDYDPRERDWYKAAMESPEETVIIDPFVSASTGNFNLYISRALGRWLGSTHRFSGFGEAE</sequence>
<name>A0A919XUZ5_9BACL</name>
<evidence type="ECO:0000313" key="9">
    <source>
        <dbReference type="Proteomes" id="UP000681162"/>
    </source>
</evidence>
<dbReference type="Pfam" id="PF02743">
    <property type="entry name" value="dCache_1"/>
    <property type="match status" value="1"/>
</dbReference>
<feature type="transmembrane region" description="Helical" evidence="6">
    <location>
        <begin position="20"/>
        <end position="38"/>
    </location>
</feature>
<keyword evidence="4 6" id="KW-1133">Transmembrane helix</keyword>
<comment type="subcellular location">
    <subcellularLocation>
        <location evidence="1">Cell membrane</location>
        <topology evidence="1">Multi-pass membrane protein</topology>
    </subcellularLocation>
</comment>
<dbReference type="InterPro" id="IPR029151">
    <property type="entry name" value="Sensor-like_sf"/>
</dbReference>
<keyword evidence="5 6" id="KW-0472">Membrane</keyword>
<evidence type="ECO:0000256" key="6">
    <source>
        <dbReference type="SAM" id="Phobius"/>
    </source>
</evidence>
<dbReference type="CDD" id="cd18773">
    <property type="entry name" value="PDC1_HK_sensor"/>
    <property type="match status" value="1"/>
</dbReference>
<evidence type="ECO:0000256" key="2">
    <source>
        <dbReference type="ARBA" id="ARBA00022475"/>
    </source>
</evidence>
<evidence type="ECO:0000256" key="5">
    <source>
        <dbReference type="ARBA" id="ARBA00023136"/>
    </source>
</evidence>
<accession>A0A919XUZ5</accession>
<keyword evidence="3 6" id="KW-0812">Transmembrane</keyword>
<evidence type="ECO:0000259" key="7">
    <source>
        <dbReference type="Pfam" id="PF02743"/>
    </source>
</evidence>
<dbReference type="GO" id="GO:0005886">
    <property type="term" value="C:plasma membrane"/>
    <property type="evidence" value="ECO:0007669"/>
    <property type="project" value="UniProtKB-SubCell"/>
</dbReference>
<proteinExistence type="predicted"/>
<evidence type="ECO:0000256" key="4">
    <source>
        <dbReference type="ARBA" id="ARBA00022989"/>
    </source>
</evidence>
<keyword evidence="9" id="KW-1185">Reference proteome</keyword>
<dbReference type="RefSeq" id="WP_249413080.1">
    <property type="nucleotide sequence ID" value="NZ_BORR01000012.1"/>
</dbReference>
<feature type="domain" description="Cache" evidence="7">
    <location>
        <begin position="49"/>
        <end position="170"/>
    </location>
</feature>
<keyword evidence="2" id="KW-1003">Cell membrane</keyword>
<dbReference type="InterPro" id="IPR033479">
    <property type="entry name" value="dCache_1"/>
</dbReference>
<evidence type="ECO:0000313" key="8">
    <source>
        <dbReference type="EMBL" id="GIO38474.1"/>
    </source>
</evidence>
<evidence type="ECO:0000256" key="3">
    <source>
        <dbReference type="ARBA" id="ARBA00022692"/>
    </source>
</evidence>
<gene>
    <name evidence="8" type="ORF">J41TS12_33350</name>
</gene>
<protein>
    <recommendedName>
        <fullName evidence="7">Cache domain-containing protein</fullName>
    </recommendedName>
</protein>
<dbReference type="Proteomes" id="UP000681162">
    <property type="component" value="Unassembled WGS sequence"/>
</dbReference>
<dbReference type="AlphaFoldDB" id="A0A919XUZ5"/>
<organism evidence="8 9">
    <name type="scientific">Paenibacillus antibioticophila</name>
    <dbReference type="NCBI Taxonomy" id="1274374"/>
    <lineage>
        <taxon>Bacteria</taxon>
        <taxon>Bacillati</taxon>
        <taxon>Bacillota</taxon>
        <taxon>Bacilli</taxon>
        <taxon>Bacillales</taxon>
        <taxon>Paenibacillaceae</taxon>
        <taxon>Paenibacillus</taxon>
    </lineage>
</organism>
<dbReference type="Gene3D" id="3.30.450.20">
    <property type="entry name" value="PAS domain"/>
    <property type="match status" value="1"/>
</dbReference>